<reference evidence="2" key="1">
    <citation type="submission" date="2021-01" db="EMBL/GenBank/DDBJ databases">
        <authorList>
            <consortium name="Genoscope - CEA"/>
            <person name="William W."/>
        </authorList>
    </citation>
    <scope>NUCLEOTIDE SEQUENCE</scope>
</reference>
<sequence>MSGEQPILKASNVKLDTIAAIKIIKLANDNPIIHQYGYLLGIFEGETIEVTNCFPTIDMDEEQDQQYEYLDYAKKHHLDFHKLGLYLITDQNKYFTLDYNSLLNTPLSQYIPCNWQNLINEKYSEIYSKDEFSMLDIKNDKLYRQLPIELLKTQLTEAILHQYRTSIEEKFEYEETKFTSNMSNYGRQLIETIEEQVNLSDKINSSTLNKKEGNNPELLEYLISMNKLYYLAEAIKKETQFTIETEQVLKNI</sequence>
<dbReference type="GO" id="GO:0008237">
    <property type="term" value="F:metallopeptidase activity"/>
    <property type="evidence" value="ECO:0007669"/>
    <property type="project" value="InterPro"/>
</dbReference>
<feature type="domain" description="JAB1/MPN/MOV34 metalloenzyme" evidence="1">
    <location>
        <begin position="11"/>
        <end position="78"/>
    </location>
</feature>
<dbReference type="EMBL" id="CAJJDO010000018">
    <property type="protein sequence ID" value="CAD8149168.1"/>
    <property type="molecule type" value="Genomic_DNA"/>
</dbReference>
<dbReference type="InterPro" id="IPR000555">
    <property type="entry name" value="JAMM/MPN+_dom"/>
</dbReference>
<proteinExistence type="predicted"/>
<evidence type="ECO:0000313" key="3">
    <source>
        <dbReference type="Proteomes" id="UP000689195"/>
    </source>
</evidence>
<protein>
    <recommendedName>
        <fullName evidence="1">JAB1/MPN/MOV34 metalloenzyme domain-containing protein</fullName>
    </recommendedName>
</protein>
<evidence type="ECO:0000259" key="1">
    <source>
        <dbReference type="Pfam" id="PF01398"/>
    </source>
</evidence>
<dbReference type="Proteomes" id="UP000689195">
    <property type="component" value="Unassembled WGS sequence"/>
</dbReference>
<evidence type="ECO:0000313" key="2">
    <source>
        <dbReference type="EMBL" id="CAD8149168.1"/>
    </source>
</evidence>
<dbReference type="AlphaFoldDB" id="A0A8S1TBF7"/>
<dbReference type="Pfam" id="PF01398">
    <property type="entry name" value="JAB"/>
    <property type="match status" value="1"/>
</dbReference>
<organism evidence="2 3">
    <name type="scientific">Paramecium pentaurelia</name>
    <dbReference type="NCBI Taxonomy" id="43138"/>
    <lineage>
        <taxon>Eukaryota</taxon>
        <taxon>Sar</taxon>
        <taxon>Alveolata</taxon>
        <taxon>Ciliophora</taxon>
        <taxon>Intramacronucleata</taxon>
        <taxon>Oligohymenophorea</taxon>
        <taxon>Peniculida</taxon>
        <taxon>Parameciidae</taxon>
        <taxon>Paramecium</taxon>
    </lineage>
</organism>
<comment type="caution">
    <text evidence="2">The sequence shown here is derived from an EMBL/GenBank/DDBJ whole genome shotgun (WGS) entry which is preliminary data.</text>
</comment>
<dbReference type="OrthoDB" id="293497at2759"/>
<gene>
    <name evidence="2" type="ORF">PPENT_87.1.T0180449</name>
</gene>
<name>A0A8S1TBF7_9CILI</name>
<keyword evidence="3" id="KW-1185">Reference proteome</keyword>
<accession>A0A8S1TBF7</accession>